<keyword evidence="3 7" id="KW-0812">Transmembrane</keyword>
<evidence type="ECO:0000256" key="3">
    <source>
        <dbReference type="ARBA" id="ARBA00022692"/>
    </source>
</evidence>
<dbReference type="EMBL" id="CP041147">
    <property type="protein sequence ID" value="QDF65073.1"/>
    <property type="molecule type" value="Genomic_DNA"/>
</dbReference>
<dbReference type="CDD" id="cd06580">
    <property type="entry name" value="TM_PBP1_transp_TpRbsC_like"/>
    <property type="match status" value="1"/>
</dbReference>
<feature type="transmembrane region" description="Helical" evidence="7">
    <location>
        <begin position="278"/>
        <end position="300"/>
    </location>
</feature>
<keyword evidence="5 7" id="KW-0472">Membrane</keyword>
<dbReference type="Pfam" id="PF02653">
    <property type="entry name" value="BPD_transp_2"/>
    <property type="match status" value="1"/>
</dbReference>
<evidence type="ECO:0000256" key="6">
    <source>
        <dbReference type="SAM" id="Coils"/>
    </source>
</evidence>
<feature type="coiled-coil region" evidence="6">
    <location>
        <begin position="580"/>
        <end position="607"/>
    </location>
</feature>
<evidence type="ECO:0000256" key="5">
    <source>
        <dbReference type="ARBA" id="ARBA00023136"/>
    </source>
</evidence>
<dbReference type="InterPro" id="IPR001851">
    <property type="entry name" value="ABC_transp_permease"/>
</dbReference>
<comment type="subcellular location">
    <subcellularLocation>
        <location evidence="1">Cell membrane</location>
        <topology evidence="1">Multi-pass membrane protein</topology>
    </subcellularLocation>
</comment>
<evidence type="ECO:0000256" key="7">
    <source>
        <dbReference type="SAM" id="Phobius"/>
    </source>
</evidence>
<keyword evidence="2" id="KW-1003">Cell membrane</keyword>
<protein>
    <submittedName>
        <fullName evidence="8">ABC transporter permease</fullName>
    </submittedName>
</protein>
<evidence type="ECO:0000256" key="2">
    <source>
        <dbReference type="ARBA" id="ARBA00022475"/>
    </source>
</evidence>
<feature type="coiled-coil region" evidence="6">
    <location>
        <begin position="446"/>
        <end position="477"/>
    </location>
</feature>
<evidence type="ECO:0000313" key="9">
    <source>
        <dbReference type="Proteomes" id="UP000315201"/>
    </source>
</evidence>
<evidence type="ECO:0000256" key="1">
    <source>
        <dbReference type="ARBA" id="ARBA00004651"/>
    </source>
</evidence>
<evidence type="ECO:0000313" key="8">
    <source>
        <dbReference type="EMBL" id="QDF65073.1"/>
    </source>
</evidence>
<accession>A0A4Y6I6C0</accession>
<keyword evidence="9" id="KW-1185">Reference proteome</keyword>
<feature type="transmembrane region" description="Helical" evidence="7">
    <location>
        <begin position="93"/>
        <end position="111"/>
    </location>
</feature>
<gene>
    <name evidence="8" type="ORF">FIV53_02085</name>
</gene>
<keyword evidence="6" id="KW-0175">Coiled coil</keyword>
<reference evidence="8 9" key="1">
    <citation type="submission" date="2019-06" db="EMBL/GenBank/DDBJ databases">
        <title>Mycoplasma nasistruthionis sp. nov. str Ms03.</title>
        <authorList>
            <person name="Botes A."/>
        </authorList>
    </citation>
    <scope>NUCLEOTIDE SEQUENCE [LARGE SCALE GENOMIC DNA]</scope>
    <source>
        <strain evidence="8 9">Ms03</strain>
    </source>
</reference>
<sequence length="702" mass="79684">MKNLPVNTELGWKKKANPFIKFTENTRKFFMFEDKRAGRRKLYSSLWAVVLGLVVASLLYYLINLQHGKVTPFTFVQKVIELTQKTEKIGQNFSLLLIFFGFAGLAVSVGFKSGLFNIGIAGQMTMPAIVLFTILIVARIPLDQVSGTFLAGMFVVFILMGAFVAGISGALKAYFNVHEVISTIFLNWIITYLSVWLFTKTNNTFPNADDWLGTVKGTNYLSISQELQSKFIYFGFALLVVLAVGITFLYAKTSLGYKIKMVGLNKTNAKYVGVNEKLMTMGVMSFSGALAGIAGFYYIVLYSKQIIGNSSPLSIGFESIAIALVALNNPIGVIATSVFYSALSNSAQGFPSEKQGIRIASDFFPIITGLIIFMAALAVMFYKFKPLESLWKQTVLLFHKEYWQNFVIYHKLNNKTKKTKALDKFIKLYFEQNGKKPNKDEIAKWNAEYNQKHAEFLKQLEQNKAEKDLALYNLNKQFYADAKKMPATKTTAQFEASLLKDFNELYKNVSKNSPMYKRALELVKTRANALHRMAKVENAQKVRDFKQTYNKDKSTIISTYVDKTLDLLKSKNELTYSREYSLLRMKLQSSKAEYRHLESEYEAKVLELMKGMKGASLKDTMAIYDEISKLKFELLAQRETLGLNALYDLKNKRKAVKRSIKTVYKGVKDKIYNNFMTKHFGAPYRDIVLKHANILDETGGNI</sequence>
<feature type="transmembrane region" description="Helical" evidence="7">
    <location>
        <begin position="320"/>
        <end position="343"/>
    </location>
</feature>
<name>A0A4Y6I6C0_9MOLU</name>
<dbReference type="PANTHER" id="PTHR47089:SF1">
    <property type="entry name" value="GUANOSINE ABC TRANSPORTER PERMEASE PROTEIN NUPP"/>
    <property type="match status" value="1"/>
</dbReference>
<dbReference type="RefSeq" id="WP_208664647.1">
    <property type="nucleotide sequence ID" value="NZ_CP041147.1"/>
</dbReference>
<dbReference type="GO" id="GO:0022857">
    <property type="term" value="F:transmembrane transporter activity"/>
    <property type="evidence" value="ECO:0007669"/>
    <property type="project" value="InterPro"/>
</dbReference>
<feature type="transmembrane region" description="Helical" evidence="7">
    <location>
        <begin position="118"/>
        <end position="142"/>
    </location>
</feature>
<feature type="transmembrane region" description="Helical" evidence="7">
    <location>
        <begin position="363"/>
        <end position="382"/>
    </location>
</feature>
<feature type="transmembrane region" description="Helical" evidence="7">
    <location>
        <begin position="148"/>
        <end position="168"/>
    </location>
</feature>
<dbReference type="GO" id="GO:0005886">
    <property type="term" value="C:plasma membrane"/>
    <property type="evidence" value="ECO:0007669"/>
    <property type="project" value="UniProtKB-SubCell"/>
</dbReference>
<organism evidence="8 9">
    <name type="scientific">Mycoplasma nasistruthionis</name>
    <dbReference type="NCBI Taxonomy" id="353852"/>
    <lineage>
        <taxon>Bacteria</taxon>
        <taxon>Bacillati</taxon>
        <taxon>Mycoplasmatota</taxon>
        <taxon>Mollicutes</taxon>
        <taxon>Mycoplasmataceae</taxon>
        <taxon>Mycoplasma</taxon>
    </lineage>
</organism>
<dbReference type="AlphaFoldDB" id="A0A4Y6I6C0"/>
<evidence type="ECO:0000256" key="4">
    <source>
        <dbReference type="ARBA" id="ARBA00022989"/>
    </source>
</evidence>
<dbReference type="Proteomes" id="UP000315201">
    <property type="component" value="Chromosome"/>
</dbReference>
<feature type="transmembrane region" description="Helical" evidence="7">
    <location>
        <begin position="180"/>
        <end position="199"/>
    </location>
</feature>
<dbReference type="PANTHER" id="PTHR47089">
    <property type="entry name" value="ABC TRANSPORTER, PERMEASE PROTEIN"/>
    <property type="match status" value="1"/>
</dbReference>
<feature type="transmembrane region" description="Helical" evidence="7">
    <location>
        <begin position="231"/>
        <end position="251"/>
    </location>
</feature>
<proteinExistence type="predicted"/>
<feature type="transmembrane region" description="Helical" evidence="7">
    <location>
        <begin position="42"/>
        <end position="63"/>
    </location>
</feature>
<keyword evidence="4 7" id="KW-1133">Transmembrane helix</keyword>